<keyword evidence="3" id="KW-0472">Membrane</keyword>
<dbReference type="InterPro" id="IPR050445">
    <property type="entry name" value="Bact_polysacc_biosynth/exp"/>
</dbReference>
<dbReference type="EMBL" id="JBBUTH010000008">
    <property type="protein sequence ID" value="MEK8051880.1"/>
    <property type="molecule type" value="Genomic_DNA"/>
</dbReference>
<evidence type="ECO:0000256" key="3">
    <source>
        <dbReference type="SAM" id="Phobius"/>
    </source>
</evidence>
<comment type="caution">
    <text evidence="4">The sequence shown here is derived from an EMBL/GenBank/DDBJ whole genome shotgun (WGS) entry which is preliminary data.</text>
</comment>
<dbReference type="InterPro" id="IPR013762">
    <property type="entry name" value="Integrase-like_cat_sf"/>
</dbReference>
<proteinExistence type="predicted"/>
<dbReference type="Gene3D" id="1.10.443.10">
    <property type="entry name" value="Intergrase catalytic core"/>
    <property type="match status" value="1"/>
</dbReference>
<feature type="transmembrane region" description="Helical" evidence="3">
    <location>
        <begin position="32"/>
        <end position="52"/>
    </location>
</feature>
<keyword evidence="3" id="KW-1133">Transmembrane helix</keyword>
<dbReference type="PANTHER" id="PTHR32309:SF31">
    <property type="entry name" value="CAPSULAR EXOPOLYSACCHARIDE FAMILY"/>
    <property type="match status" value="1"/>
</dbReference>
<sequence length="679" mass="70812">MPRLPGPDAGMAQAMAAALAVGQARRGNRRRLAVFGGVAVLAFAVGQAWNYARPDRFRAGTLLQLSVPDAGRPGAAASAAMVDTLPLITSRPVLQQVARTVAEAGFALPANADDAATLLQQLLQARNEGGGDVVRVEAVGETPALLAAALNALPEALRRELTGRQQQAADGQLAGAKAELARLDTAAGQARVRLETFRREAGVQAERDESEAVSRSRGINTALNTAAEKEAAAEARLRALQDSAAAGRGVTQSRDNPTLAGIESRASQTREELRDMERVYTPEFMAMDPRARALRARLAELERQATQQRGESQEAALQLAREELATAHANVARLKQDLAGSRPALHGASARYAQAKVLEDDLAQVDKARRELLERVTRLEADQRRRVPGVAVLEAAVLPTAPFEPQHGSDTWRVLGGSLLLALLTMALVEVFNRPPPTPAVPAAGHTTVVIPPMWGAQSGQAVHPMLGAAPAPAAPTLAAASMPAATAALAAPARQLLSQPEAAALLAATRGPVRDAAALALMGLTLAELQSLTTADLDAPSATLRVGGAHARALPLPEWLQHALQAGAERFAAMADAPLLADAAGQPLAEADLKVQLACAAVDAGLPVGAALDLGMLRDTCIDWLVGQGLRLSDLSGLVGRIEVSEVAALAARAAERPRVDVQQVARLMPALMLAPPA</sequence>
<dbReference type="RefSeq" id="WP_341411574.1">
    <property type="nucleotide sequence ID" value="NZ_JBBUTH010000008.1"/>
</dbReference>
<keyword evidence="5" id="KW-1185">Reference proteome</keyword>
<reference evidence="4 5" key="1">
    <citation type="submission" date="2024-04" db="EMBL/GenBank/DDBJ databases">
        <title>Novel species of the genus Ideonella isolated from streams.</title>
        <authorList>
            <person name="Lu H."/>
        </authorList>
    </citation>
    <scope>NUCLEOTIDE SEQUENCE [LARGE SCALE GENOMIC DNA]</scope>
    <source>
        <strain evidence="4 5">DXS22W</strain>
    </source>
</reference>
<organism evidence="4 5">
    <name type="scientific">Pseudaquabacterium inlustre</name>
    <dbReference type="NCBI Taxonomy" id="2984192"/>
    <lineage>
        <taxon>Bacteria</taxon>
        <taxon>Pseudomonadati</taxon>
        <taxon>Pseudomonadota</taxon>
        <taxon>Betaproteobacteria</taxon>
        <taxon>Burkholderiales</taxon>
        <taxon>Sphaerotilaceae</taxon>
        <taxon>Pseudaquabacterium</taxon>
    </lineage>
</organism>
<evidence type="ECO:0008006" key="6">
    <source>
        <dbReference type="Google" id="ProtNLM"/>
    </source>
</evidence>
<evidence type="ECO:0000313" key="5">
    <source>
        <dbReference type="Proteomes" id="UP001365405"/>
    </source>
</evidence>
<evidence type="ECO:0000313" key="4">
    <source>
        <dbReference type="EMBL" id="MEK8051880.1"/>
    </source>
</evidence>
<gene>
    <name evidence="4" type="ORF">AACH10_16630</name>
</gene>
<dbReference type="SUPFAM" id="SSF56349">
    <property type="entry name" value="DNA breaking-rejoining enzymes"/>
    <property type="match status" value="1"/>
</dbReference>
<dbReference type="InterPro" id="IPR011010">
    <property type="entry name" value="DNA_brk_join_enz"/>
</dbReference>
<name>A0ABU9CJ61_9BURK</name>
<keyword evidence="3" id="KW-0812">Transmembrane</keyword>
<evidence type="ECO:0000256" key="1">
    <source>
        <dbReference type="ARBA" id="ARBA00023172"/>
    </source>
</evidence>
<accession>A0ABU9CJ61</accession>
<keyword evidence="1" id="KW-0233">DNA recombination</keyword>
<evidence type="ECO:0000256" key="2">
    <source>
        <dbReference type="SAM" id="MobiDB-lite"/>
    </source>
</evidence>
<protein>
    <recommendedName>
        <fullName evidence="6">Tyr recombinase domain-containing protein</fullName>
    </recommendedName>
</protein>
<feature type="region of interest" description="Disordered" evidence="2">
    <location>
        <begin position="243"/>
        <end position="275"/>
    </location>
</feature>
<dbReference type="PANTHER" id="PTHR32309">
    <property type="entry name" value="TYROSINE-PROTEIN KINASE"/>
    <property type="match status" value="1"/>
</dbReference>
<dbReference type="Proteomes" id="UP001365405">
    <property type="component" value="Unassembled WGS sequence"/>
</dbReference>